<dbReference type="GO" id="GO:0005524">
    <property type="term" value="F:ATP binding"/>
    <property type="evidence" value="ECO:0007669"/>
    <property type="project" value="UniProtKB-KW"/>
</dbReference>
<dbReference type="PROSITE" id="PS51194">
    <property type="entry name" value="HELICASE_CTER"/>
    <property type="match status" value="1"/>
</dbReference>
<accession>A0A0K0DVZ8</accession>
<dbReference type="SMART" id="SM00490">
    <property type="entry name" value="HELICc"/>
    <property type="match status" value="1"/>
</dbReference>
<dbReference type="SUPFAM" id="SSF52540">
    <property type="entry name" value="P-loop containing nucleoside triphosphate hydrolases"/>
    <property type="match status" value="2"/>
</dbReference>
<dbReference type="Gene3D" id="1.20.58.1080">
    <property type="match status" value="1"/>
</dbReference>
<dbReference type="InterPro" id="IPR050699">
    <property type="entry name" value="RNA-DNA_Helicase"/>
</dbReference>
<dbReference type="GO" id="GO:0000965">
    <property type="term" value="P:mitochondrial RNA 3'-end processing"/>
    <property type="evidence" value="ECO:0007669"/>
    <property type="project" value="TreeGrafter"/>
</dbReference>
<name>A0A0K0DVZ8_STRER</name>
<keyword evidence="8" id="KW-0347">Helicase</keyword>
<dbReference type="AlphaFoldDB" id="A0A0K0DVZ8"/>
<dbReference type="InterPro" id="IPR001650">
    <property type="entry name" value="Helicase_C-like"/>
</dbReference>
<evidence type="ECO:0000256" key="6">
    <source>
        <dbReference type="ARBA" id="ARBA00022741"/>
    </source>
</evidence>
<sequence>MFNVFSLTNIVKLRKLRLKQLDFTISRSATTTPLILKKNSNIRKKKYINKGVFYSQNNAGKPLEDLIKPLQVELAPKKYQPTYVDGLEDLNDSQISSILDDFIRRPIIRDMAVQNGLSDKIFMATFKSFRKMCIHDKNLDIETKLFLSDIHNKKASLDILFKPFLDHARQIYPHLESMEDLKISSDLTQPHNWYPLARKVLRKVFLHVGPTNSGKTHAALERFKSAKSAVYGAPLRLLAQEIYTKSHSFGLKCDLLTGEDRRYAINPQTPSSHCSCTVEMLDVTHPIEVAIIDEIQLLRDEQRGHAFSRALLGVPAEEIHLCGEVASIDIVKKILDPIGEHVEIREYQRKSSLKICDYALQDISNVKKGDALICFSKRDVYKFGRILKEKKIPFSVIYGQLPPGTKLEQARKFNDPNDPTKVLIATDAIGMGLNLNIGRIIFTSLTKMHSTLIPTYVALQIAGRAGRFGTEFDEGKVMPLDNKDINLLKAILEKPVEPIDKAGIAPNYEQIETFSYHLPNATLVNILDIFKSICSINDTFFLCNFDQVRDLAVLINSINMPMNIKYTFCLAPIKPDNTFLSMSFLKIARRFSTDQTISYQWFCDLIKYPFKQIKTENDLITFGNVYELIVFYLWMSYHYQDMFPDYLEVKELEKEADEHIKKCLENFGM</sequence>
<dbReference type="Gene3D" id="3.40.50.300">
    <property type="entry name" value="P-loop containing nucleotide triphosphate hydrolases"/>
    <property type="match status" value="2"/>
</dbReference>
<dbReference type="WBParaSite" id="TCONS_00008710.p1">
    <property type="protein sequence ID" value="TCONS_00008710.p1"/>
    <property type="gene ID" value="XLOC_006625"/>
</dbReference>
<dbReference type="GO" id="GO:0045025">
    <property type="term" value="C:mitochondrial degradosome"/>
    <property type="evidence" value="ECO:0007669"/>
    <property type="project" value="TreeGrafter"/>
</dbReference>
<dbReference type="PANTHER" id="PTHR12131:SF1">
    <property type="entry name" value="ATP-DEPENDENT RNA HELICASE SUPV3L1, MITOCHONDRIAL-RELATED"/>
    <property type="match status" value="1"/>
</dbReference>
<comment type="cofactor">
    <cofactor evidence="1">
        <name>Mn(2+)</name>
        <dbReference type="ChEBI" id="CHEBI:29035"/>
    </cofactor>
</comment>
<comment type="catalytic activity">
    <reaction evidence="12">
        <text>ATP + H2O = ADP + phosphate + H(+)</text>
        <dbReference type="Rhea" id="RHEA:13065"/>
        <dbReference type="ChEBI" id="CHEBI:15377"/>
        <dbReference type="ChEBI" id="CHEBI:15378"/>
        <dbReference type="ChEBI" id="CHEBI:30616"/>
        <dbReference type="ChEBI" id="CHEBI:43474"/>
        <dbReference type="ChEBI" id="CHEBI:456216"/>
        <dbReference type="EC" id="3.6.4.13"/>
    </reaction>
</comment>
<evidence type="ECO:0000256" key="1">
    <source>
        <dbReference type="ARBA" id="ARBA00001936"/>
    </source>
</evidence>
<dbReference type="Proteomes" id="UP000035681">
    <property type="component" value="Unplaced"/>
</dbReference>
<comment type="similarity">
    <text evidence="4">Belongs to the helicase family.</text>
</comment>
<dbReference type="PANTHER" id="PTHR12131">
    <property type="entry name" value="ATP-DEPENDENT RNA AND DNA HELICASE"/>
    <property type="match status" value="1"/>
</dbReference>
<proteinExistence type="inferred from homology"/>
<evidence type="ECO:0000256" key="11">
    <source>
        <dbReference type="ARBA" id="ARBA00023128"/>
    </source>
</evidence>
<dbReference type="InterPro" id="IPR041082">
    <property type="entry name" value="Suv3_C_1"/>
</dbReference>
<dbReference type="GO" id="GO:0016787">
    <property type="term" value="F:hydrolase activity"/>
    <property type="evidence" value="ECO:0007669"/>
    <property type="project" value="UniProtKB-KW"/>
</dbReference>
<dbReference type="InterPro" id="IPR041453">
    <property type="entry name" value="Suv3_N"/>
</dbReference>
<dbReference type="Pfam" id="PF12513">
    <property type="entry name" value="SUV3_C"/>
    <property type="match status" value="1"/>
</dbReference>
<comment type="subcellular location">
    <subcellularLocation>
        <location evidence="3">Mitochondrion</location>
    </subcellularLocation>
</comment>
<keyword evidence="11" id="KW-0496">Mitochondrion</keyword>
<evidence type="ECO:0000259" key="13">
    <source>
        <dbReference type="PROSITE" id="PS51194"/>
    </source>
</evidence>
<keyword evidence="6" id="KW-0547">Nucleotide-binding</keyword>
<evidence type="ECO:0000313" key="15">
    <source>
        <dbReference type="WBParaSite" id="SSTP_0000141400.1"/>
    </source>
</evidence>
<dbReference type="CDD" id="cd17913">
    <property type="entry name" value="DEXQc_Suv3"/>
    <property type="match status" value="1"/>
</dbReference>
<feature type="domain" description="Helicase C-terminal" evidence="13">
    <location>
        <begin position="358"/>
        <end position="512"/>
    </location>
</feature>
<dbReference type="Gene3D" id="1.20.272.40">
    <property type="match status" value="1"/>
</dbReference>
<dbReference type="WBParaSite" id="SSTP_0000141400.1">
    <property type="protein sequence ID" value="SSTP_0000141400.1"/>
    <property type="gene ID" value="SSTP_0000141400"/>
</dbReference>
<dbReference type="FunFam" id="3.40.50.300:FF:000269">
    <property type="entry name" value="ATP-dependent RNA helicase SUPV3L1, mitochondrial"/>
    <property type="match status" value="1"/>
</dbReference>
<dbReference type="Gene3D" id="1.10.1740.140">
    <property type="match status" value="1"/>
</dbReference>
<evidence type="ECO:0000256" key="8">
    <source>
        <dbReference type="ARBA" id="ARBA00022806"/>
    </source>
</evidence>
<evidence type="ECO:0000256" key="10">
    <source>
        <dbReference type="ARBA" id="ARBA00022946"/>
    </source>
</evidence>
<evidence type="ECO:0000313" key="14">
    <source>
        <dbReference type="Proteomes" id="UP000035681"/>
    </source>
</evidence>
<protein>
    <recommendedName>
        <fullName evidence="5">RNA helicase</fullName>
        <ecNumber evidence="5">3.6.4.13</ecNumber>
    </recommendedName>
</protein>
<keyword evidence="7" id="KW-0378">Hydrolase</keyword>
<dbReference type="STRING" id="6248.A0A0K0DVZ8"/>
<reference evidence="15" key="1">
    <citation type="submission" date="2015-08" db="UniProtKB">
        <authorList>
            <consortium name="WormBaseParasite"/>
        </authorList>
    </citation>
    <scope>IDENTIFICATION</scope>
</reference>
<evidence type="ECO:0000256" key="12">
    <source>
        <dbReference type="ARBA" id="ARBA00047984"/>
    </source>
</evidence>
<keyword evidence="10" id="KW-0809">Transit peptide</keyword>
<dbReference type="InterPro" id="IPR027417">
    <property type="entry name" value="P-loop_NTPase"/>
</dbReference>
<dbReference type="Pfam" id="PF00271">
    <property type="entry name" value="Helicase_C"/>
    <property type="match status" value="1"/>
</dbReference>
<evidence type="ECO:0000256" key="4">
    <source>
        <dbReference type="ARBA" id="ARBA00008708"/>
    </source>
</evidence>
<dbReference type="GO" id="GO:0003724">
    <property type="term" value="F:RNA helicase activity"/>
    <property type="evidence" value="ECO:0007669"/>
    <property type="project" value="UniProtKB-EC"/>
</dbReference>
<dbReference type="InterPro" id="IPR044774">
    <property type="entry name" value="Suv3_DEXQc"/>
</dbReference>
<organism evidence="15">
    <name type="scientific">Strongyloides stercoralis</name>
    <name type="common">Threadworm</name>
    <dbReference type="NCBI Taxonomy" id="6248"/>
    <lineage>
        <taxon>Eukaryota</taxon>
        <taxon>Metazoa</taxon>
        <taxon>Ecdysozoa</taxon>
        <taxon>Nematoda</taxon>
        <taxon>Chromadorea</taxon>
        <taxon>Rhabditida</taxon>
        <taxon>Tylenchina</taxon>
        <taxon>Panagrolaimomorpha</taxon>
        <taxon>Strongyloidoidea</taxon>
        <taxon>Strongyloididae</taxon>
        <taxon>Strongyloides</taxon>
    </lineage>
</organism>
<dbReference type="InterPro" id="IPR022192">
    <property type="entry name" value="SUV3_C"/>
</dbReference>
<evidence type="ECO:0000256" key="9">
    <source>
        <dbReference type="ARBA" id="ARBA00022840"/>
    </source>
</evidence>
<dbReference type="CDD" id="cd18805">
    <property type="entry name" value="SF2_C_suv3"/>
    <property type="match status" value="1"/>
</dbReference>
<evidence type="ECO:0000256" key="7">
    <source>
        <dbReference type="ARBA" id="ARBA00022801"/>
    </source>
</evidence>
<comment type="cofactor">
    <cofactor evidence="2">
        <name>Mg(2+)</name>
        <dbReference type="ChEBI" id="CHEBI:18420"/>
    </cofactor>
</comment>
<dbReference type="Pfam" id="PF18114">
    <property type="entry name" value="Suv3_N"/>
    <property type="match status" value="1"/>
</dbReference>
<evidence type="ECO:0000256" key="5">
    <source>
        <dbReference type="ARBA" id="ARBA00012552"/>
    </source>
</evidence>
<keyword evidence="14" id="KW-1185">Reference proteome</keyword>
<evidence type="ECO:0000256" key="2">
    <source>
        <dbReference type="ARBA" id="ARBA00001946"/>
    </source>
</evidence>
<dbReference type="Pfam" id="PF22527">
    <property type="entry name" value="DEXQc_Suv3"/>
    <property type="match status" value="1"/>
</dbReference>
<dbReference type="Pfam" id="PF18147">
    <property type="entry name" value="Suv3_C_1"/>
    <property type="match status" value="1"/>
</dbReference>
<evidence type="ECO:0000256" key="3">
    <source>
        <dbReference type="ARBA" id="ARBA00004173"/>
    </source>
</evidence>
<keyword evidence="9" id="KW-0067">ATP-binding</keyword>
<dbReference type="InterPro" id="IPR055206">
    <property type="entry name" value="DEXQc_SUV3"/>
</dbReference>
<dbReference type="EC" id="3.6.4.13" evidence="5"/>